<dbReference type="Pfam" id="PF04438">
    <property type="entry name" value="zf-HIT"/>
    <property type="match status" value="1"/>
</dbReference>
<keyword evidence="3" id="KW-0547">Nucleotide-binding</keyword>
<feature type="compositionally biased region" description="Basic and acidic residues" evidence="1">
    <location>
        <begin position="149"/>
        <end position="159"/>
    </location>
</feature>
<proteinExistence type="predicted"/>
<name>A0A1S4AKI6_TOBAC</name>
<dbReference type="AlphaFoldDB" id="A0A1S4AKI6"/>
<evidence type="ECO:0000313" key="3">
    <source>
        <dbReference type="RefSeq" id="XP_016477161.1"/>
    </source>
</evidence>
<dbReference type="InterPro" id="IPR007529">
    <property type="entry name" value="Znf_HIT"/>
</dbReference>
<feature type="compositionally biased region" description="Basic residues" evidence="1">
    <location>
        <begin position="52"/>
        <end position="66"/>
    </location>
</feature>
<dbReference type="OrthoDB" id="10070154at2759"/>
<keyword evidence="3" id="KW-0378">Hydrolase</keyword>
<dbReference type="STRING" id="4097.A0A1S4AKI6"/>
<dbReference type="Gene3D" id="3.30.60.220">
    <property type="match status" value="1"/>
</dbReference>
<dbReference type="GO" id="GO:0004386">
    <property type="term" value="F:helicase activity"/>
    <property type="evidence" value="ECO:0007669"/>
    <property type="project" value="UniProtKB-KW"/>
</dbReference>
<dbReference type="KEGG" id="nta:107798654"/>
<dbReference type="PANTHER" id="PTHR48453:SF1">
    <property type="entry name" value="CCHC-TYPE DOMAIN-CONTAINING PROTEIN"/>
    <property type="match status" value="1"/>
</dbReference>
<feature type="domain" description="HIT-type" evidence="2">
    <location>
        <begin position="167"/>
        <end position="193"/>
    </location>
</feature>
<dbReference type="GO" id="GO:0000812">
    <property type="term" value="C:Swr1 complex"/>
    <property type="evidence" value="ECO:0000318"/>
    <property type="project" value="GO_Central"/>
</dbReference>
<keyword evidence="3" id="KW-0067">ATP-binding</keyword>
<evidence type="ECO:0000256" key="1">
    <source>
        <dbReference type="SAM" id="MobiDB-lite"/>
    </source>
</evidence>
<dbReference type="SMR" id="A0A1S4AKI6"/>
<feature type="non-terminal residue" evidence="3">
    <location>
        <position position="201"/>
    </location>
</feature>
<protein>
    <submittedName>
        <fullName evidence="3">Probable ATP-dependent RNA helicase DDX59</fullName>
    </submittedName>
</protein>
<reference evidence="3" key="1">
    <citation type="submission" date="2025-08" db="UniProtKB">
        <authorList>
            <consortium name="RefSeq"/>
        </authorList>
    </citation>
    <scope>IDENTIFICATION</scope>
</reference>
<dbReference type="PANTHER" id="PTHR48453">
    <property type="entry name" value="CCHC-TYPE DOMAIN-CONTAINING PROTEIN"/>
    <property type="match status" value="1"/>
</dbReference>
<feature type="region of interest" description="Disordered" evidence="1">
    <location>
        <begin position="42"/>
        <end position="70"/>
    </location>
</feature>
<dbReference type="GO" id="GO:0031491">
    <property type="term" value="F:nucleosome binding"/>
    <property type="evidence" value="ECO:0000318"/>
    <property type="project" value="GO_Central"/>
</dbReference>
<sequence length="201" mass="22676">MATRSNFYKNPSYAYNKDFNLNSALQNLQAYNVVTGNIPPPVESNSVEEKTVHRKLRRERKSKVHQHKEVEDNDVPLSHLDYIKKRRKEASSSQPYQELTAEVLEPSHSALHLVEYESDASSSSECEKGHNPSSNTDILAVTGSGTGNETDRVKTRSEQRFPLPGEPACVVCGKYGEYICDETDEDICSMDCKIEHLQNLK</sequence>
<dbReference type="CDD" id="cd23022">
    <property type="entry name" value="zf-HIT_DDX59"/>
    <property type="match status" value="1"/>
</dbReference>
<feature type="region of interest" description="Disordered" evidence="1">
    <location>
        <begin position="116"/>
        <end position="159"/>
    </location>
</feature>
<dbReference type="RefSeq" id="XP_016477161.1">
    <property type="nucleotide sequence ID" value="XM_016621675.1"/>
</dbReference>
<dbReference type="PaxDb" id="4097-A0A1S4AKI6"/>
<keyword evidence="3" id="KW-0347">Helicase</keyword>
<evidence type="ECO:0000259" key="2">
    <source>
        <dbReference type="Pfam" id="PF04438"/>
    </source>
</evidence>
<organism evidence="3">
    <name type="scientific">Nicotiana tabacum</name>
    <name type="common">Common tobacco</name>
    <dbReference type="NCBI Taxonomy" id="4097"/>
    <lineage>
        <taxon>Eukaryota</taxon>
        <taxon>Viridiplantae</taxon>
        <taxon>Streptophyta</taxon>
        <taxon>Embryophyta</taxon>
        <taxon>Tracheophyta</taxon>
        <taxon>Spermatophyta</taxon>
        <taxon>Magnoliopsida</taxon>
        <taxon>eudicotyledons</taxon>
        <taxon>Gunneridae</taxon>
        <taxon>Pentapetalae</taxon>
        <taxon>asterids</taxon>
        <taxon>lamiids</taxon>
        <taxon>Solanales</taxon>
        <taxon>Solanaceae</taxon>
        <taxon>Nicotianoideae</taxon>
        <taxon>Nicotianeae</taxon>
        <taxon>Nicotiana</taxon>
    </lineage>
</organism>
<gene>
    <name evidence="3" type="primary">LOC107798654</name>
</gene>
<dbReference type="OMA" id="RRELKFC"/>
<accession>A0A1S4AKI6</accession>